<keyword evidence="3" id="KW-1185">Reference proteome</keyword>
<dbReference type="CDD" id="cd02440">
    <property type="entry name" value="AdoMet_MTases"/>
    <property type="match status" value="1"/>
</dbReference>
<dbReference type="InterPro" id="IPR041698">
    <property type="entry name" value="Methyltransf_25"/>
</dbReference>
<proteinExistence type="predicted"/>
<keyword evidence="2" id="KW-0808">Transferase</keyword>
<evidence type="ECO:0000313" key="3">
    <source>
        <dbReference type="Proteomes" id="UP000199229"/>
    </source>
</evidence>
<evidence type="ECO:0000313" key="2">
    <source>
        <dbReference type="EMBL" id="SFG47660.1"/>
    </source>
</evidence>
<dbReference type="Gene3D" id="3.40.50.150">
    <property type="entry name" value="Vaccinia Virus protein VP39"/>
    <property type="match status" value="1"/>
</dbReference>
<gene>
    <name evidence="2" type="ORF">SAMN05192565_10420</name>
</gene>
<accession>A0A1I2S4I3</accession>
<organism evidence="2 3">
    <name type="scientific">Methylobacterium gossipiicola</name>
    <dbReference type="NCBI Taxonomy" id="582675"/>
    <lineage>
        <taxon>Bacteria</taxon>
        <taxon>Pseudomonadati</taxon>
        <taxon>Pseudomonadota</taxon>
        <taxon>Alphaproteobacteria</taxon>
        <taxon>Hyphomicrobiales</taxon>
        <taxon>Methylobacteriaceae</taxon>
        <taxon>Methylobacterium</taxon>
    </lineage>
</organism>
<dbReference type="Proteomes" id="UP000199229">
    <property type="component" value="Unassembled WGS sequence"/>
</dbReference>
<dbReference type="EMBL" id="FOPM01000004">
    <property type="protein sequence ID" value="SFG47660.1"/>
    <property type="molecule type" value="Genomic_DNA"/>
</dbReference>
<dbReference type="SUPFAM" id="SSF53335">
    <property type="entry name" value="S-adenosyl-L-methionine-dependent methyltransferases"/>
    <property type="match status" value="1"/>
</dbReference>
<dbReference type="PANTHER" id="PTHR43591:SF24">
    <property type="entry name" value="2-METHOXY-6-POLYPRENYL-1,4-BENZOQUINOL METHYLASE, MITOCHONDRIAL"/>
    <property type="match status" value="1"/>
</dbReference>
<sequence>MAAPDLTQAEYWNGEAGRRWARHQATFDAVFTPLTERLFGRADLQSGDIVLDIGCGAGATTLRAAEAVGPTGRVTAADVSAPLLAVTAERVAARPAGGAAIDLVEADAQTHAFAPGTFDRVISRFGIMFFDDSLAAFANLLGALREGGRLAVLCWRTLPENAWIAHPLDLVQSLVPEPAPTPPDAPGPFRFAAAERLADILAAAGFRDIAFAAVDEALMLGRSETGDARAAAEEAATFSLDLGPASRLVRDQAPEIRAQAFARVQHAFEARAQDGVVRLDAACWLVTATR</sequence>
<dbReference type="PANTHER" id="PTHR43591">
    <property type="entry name" value="METHYLTRANSFERASE"/>
    <property type="match status" value="1"/>
</dbReference>
<dbReference type="STRING" id="582675.SAMN05192565_10420"/>
<evidence type="ECO:0000259" key="1">
    <source>
        <dbReference type="Pfam" id="PF13649"/>
    </source>
</evidence>
<reference evidence="3" key="1">
    <citation type="submission" date="2016-10" db="EMBL/GenBank/DDBJ databases">
        <authorList>
            <person name="Varghese N."/>
            <person name="Submissions S."/>
        </authorList>
    </citation>
    <scope>NUCLEOTIDE SEQUENCE [LARGE SCALE GENOMIC DNA]</scope>
    <source>
        <strain evidence="3">Gh-105</strain>
    </source>
</reference>
<keyword evidence="2" id="KW-0489">Methyltransferase</keyword>
<name>A0A1I2S4I3_9HYPH</name>
<dbReference type="GO" id="GO:0008168">
    <property type="term" value="F:methyltransferase activity"/>
    <property type="evidence" value="ECO:0007669"/>
    <property type="project" value="UniProtKB-KW"/>
</dbReference>
<dbReference type="GO" id="GO:0032259">
    <property type="term" value="P:methylation"/>
    <property type="evidence" value="ECO:0007669"/>
    <property type="project" value="UniProtKB-KW"/>
</dbReference>
<keyword evidence="2" id="KW-0830">Ubiquinone</keyword>
<protein>
    <submittedName>
        <fullName evidence="2">Ubiquinone/menaquinone biosynthesis C-methylase UbiE</fullName>
    </submittedName>
</protein>
<dbReference type="Pfam" id="PF13649">
    <property type="entry name" value="Methyltransf_25"/>
    <property type="match status" value="1"/>
</dbReference>
<dbReference type="RefSeq" id="WP_091969408.1">
    <property type="nucleotide sequence ID" value="NZ_FOPM01000004.1"/>
</dbReference>
<dbReference type="InterPro" id="IPR029063">
    <property type="entry name" value="SAM-dependent_MTases_sf"/>
</dbReference>
<feature type="domain" description="Methyltransferase" evidence="1">
    <location>
        <begin position="50"/>
        <end position="148"/>
    </location>
</feature>
<dbReference type="OrthoDB" id="9777638at2"/>
<dbReference type="AlphaFoldDB" id="A0A1I2S4I3"/>